<dbReference type="Gene3D" id="3.30.200.20">
    <property type="entry name" value="Phosphorylase Kinase, domain 1"/>
    <property type="match status" value="1"/>
</dbReference>
<proteinExistence type="predicted"/>
<sequence length="285" mass="32070">MIDIPLVYKLLKEQHPDLADLPIQFVDAGLDNAMFRLGDRLSIRLPRREIAAKLIENEQTWLPIIADRLPISIPNPYRIGQPNQDYPYRWSVLPWLDGIPADQEEPDPNQAKILATFLRSLHIPAPDNAPENIFRSVPLTQRAAVIEERMQRLELQTELITSDIKQAWQMALNAPIDVEATWIHGDLHSRNILVKSGAIAGIIDWGDITSGDIATDLASIWMLFGDLDARQQAIATYANISEATLQRANGWAIAFGVMLLDLGLTNDPRYTVMGKRALQRVTEDI</sequence>
<dbReference type="Gene3D" id="3.90.1200.10">
    <property type="match status" value="1"/>
</dbReference>
<dbReference type="EMBL" id="QBML01000027">
    <property type="protein sequence ID" value="PZO37898.1"/>
    <property type="molecule type" value="Genomic_DNA"/>
</dbReference>
<evidence type="ECO:0000313" key="2">
    <source>
        <dbReference type="EMBL" id="PZO37898.1"/>
    </source>
</evidence>
<comment type="caution">
    <text evidence="2">The sequence shown here is derived from an EMBL/GenBank/DDBJ whole genome shotgun (WGS) entry which is preliminary data.</text>
</comment>
<evidence type="ECO:0000313" key="3">
    <source>
        <dbReference type="Proteomes" id="UP000249467"/>
    </source>
</evidence>
<reference evidence="2 3" key="1">
    <citation type="submission" date="2018-04" db="EMBL/GenBank/DDBJ databases">
        <authorList>
            <person name="Go L.Y."/>
            <person name="Mitchell J.A."/>
        </authorList>
    </citation>
    <scope>NUCLEOTIDE SEQUENCE [LARGE SCALE GENOMIC DNA]</scope>
    <source>
        <strain evidence="2">ULC066bin1</strain>
    </source>
</reference>
<dbReference type="InterPro" id="IPR011009">
    <property type="entry name" value="Kinase-like_dom_sf"/>
</dbReference>
<dbReference type="GO" id="GO:0016740">
    <property type="term" value="F:transferase activity"/>
    <property type="evidence" value="ECO:0007669"/>
    <property type="project" value="UniProtKB-KW"/>
</dbReference>
<dbReference type="AlphaFoldDB" id="A0A2W4Y3K5"/>
<dbReference type="Pfam" id="PF01636">
    <property type="entry name" value="APH"/>
    <property type="match status" value="1"/>
</dbReference>
<feature type="domain" description="Aminoglycoside phosphotransferase" evidence="1">
    <location>
        <begin position="23"/>
        <end position="233"/>
    </location>
</feature>
<organism evidence="2 3">
    <name type="scientific">Pseudanabaena frigida</name>
    <dbReference type="NCBI Taxonomy" id="945775"/>
    <lineage>
        <taxon>Bacteria</taxon>
        <taxon>Bacillati</taxon>
        <taxon>Cyanobacteriota</taxon>
        <taxon>Cyanophyceae</taxon>
        <taxon>Pseudanabaenales</taxon>
        <taxon>Pseudanabaenaceae</taxon>
        <taxon>Pseudanabaena</taxon>
    </lineage>
</organism>
<dbReference type="PANTHER" id="PTHR21310">
    <property type="entry name" value="AMINOGLYCOSIDE PHOSPHOTRANSFERASE-RELATED-RELATED"/>
    <property type="match status" value="1"/>
</dbReference>
<keyword evidence="2" id="KW-0808">Transferase</keyword>
<accession>A0A2W4Y3K5</accession>
<evidence type="ECO:0000259" key="1">
    <source>
        <dbReference type="Pfam" id="PF01636"/>
    </source>
</evidence>
<reference evidence="2 3" key="2">
    <citation type="submission" date="2018-06" db="EMBL/GenBank/DDBJ databases">
        <title>Metagenomic assembly of (sub)arctic Cyanobacteria and their associated microbiome from non-axenic cultures.</title>
        <authorList>
            <person name="Baurain D."/>
        </authorList>
    </citation>
    <scope>NUCLEOTIDE SEQUENCE [LARGE SCALE GENOMIC DNA]</scope>
    <source>
        <strain evidence="2">ULC066bin1</strain>
    </source>
</reference>
<dbReference type="InterPro" id="IPR002575">
    <property type="entry name" value="Aminoglycoside_PTrfase"/>
</dbReference>
<name>A0A2W4Y3K5_9CYAN</name>
<dbReference type="PANTHER" id="PTHR21310:SF42">
    <property type="entry name" value="BIFUNCTIONAL AAC_APH"/>
    <property type="match status" value="1"/>
</dbReference>
<gene>
    <name evidence="2" type="ORF">DCF19_17705</name>
</gene>
<dbReference type="InterPro" id="IPR051678">
    <property type="entry name" value="AGP_Transferase"/>
</dbReference>
<dbReference type="Proteomes" id="UP000249467">
    <property type="component" value="Unassembled WGS sequence"/>
</dbReference>
<dbReference type="SUPFAM" id="SSF56112">
    <property type="entry name" value="Protein kinase-like (PK-like)"/>
    <property type="match status" value="1"/>
</dbReference>
<dbReference type="CDD" id="cd05155">
    <property type="entry name" value="APH_ChoK_like_1"/>
    <property type="match status" value="1"/>
</dbReference>
<protein>
    <submittedName>
        <fullName evidence="2">Phosphotransferase</fullName>
    </submittedName>
</protein>